<feature type="domain" description="N-acetyltransferase" evidence="3">
    <location>
        <begin position="4"/>
        <end position="169"/>
    </location>
</feature>
<dbReference type="PROSITE" id="PS51186">
    <property type="entry name" value="GNAT"/>
    <property type="match status" value="1"/>
</dbReference>
<dbReference type="Gene3D" id="3.40.630.30">
    <property type="match status" value="1"/>
</dbReference>
<keyword evidence="2" id="KW-0012">Acyltransferase</keyword>
<dbReference type="SUPFAM" id="SSF55729">
    <property type="entry name" value="Acyl-CoA N-acyltransferases (Nat)"/>
    <property type="match status" value="1"/>
</dbReference>
<evidence type="ECO:0000259" key="3">
    <source>
        <dbReference type="PROSITE" id="PS51186"/>
    </source>
</evidence>
<organism evidence="4 5">
    <name type="scientific">Neorhodopirellula lusitana</name>
    <dbReference type="NCBI Taxonomy" id="445327"/>
    <lineage>
        <taxon>Bacteria</taxon>
        <taxon>Pseudomonadati</taxon>
        <taxon>Planctomycetota</taxon>
        <taxon>Planctomycetia</taxon>
        <taxon>Pirellulales</taxon>
        <taxon>Pirellulaceae</taxon>
        <taxon>Neorhodopirellula</taxon>
    </lineage>
</organism>
<proteinExistence type="predicted"/>
<dbReference type="InterPro" id="IPR016181">
    <property type="entry name" value="Acyl_CoA_acyltransferase"/>
</dbReference>
<name>A0ABY1QS88_9BACT</name>
<dbReference type="PANTHER" id="PTHR43072">
    <property type="entry name" value="N-ACETYLTRANSFERASE"/>
    <property type="match status" value="1"/>
</dbReference>
<dbReference type="Proteomes" id="UP001158067">
    <property type="component" value="Unassembled WGS sequence"/>
</dbReference>
<reference evidence="4 5" key="1">
    <citation type="submission" date="2017-05" db="EMBL/GenBank/DDBJ databases">
        <authorList>
            <person name="Varghese N."/>
            <person name="Submissions S."/>
        </authorList>
    </citation>
    <scope>NUCLEOTIDE SEQUENCE [LARGE SCALE GENOMIC DNA]</scope>
    <source>
        <strain evidence="4 5">DSM 25457</strain>
    </source>
</reference>
<evidence type="ECO:0000256" key="1">
    <source>
        <dbReference type="ARBA" id="ARBA00022679"/>
    </source>
</evidence>
<evidence type="ECO:0000256" key="2">
    <source>
        <dbReference type="ARBA" id="ARBA00023315"/>
    </source>
</evidence>
<dbReference type="RefSeq" id="WP_283435627.1">
    <property type="nucleotide sequence ID" value="NZ_FXUG01000031.1"/>
</dbReference>
<dbReference type="CDD" id="cd04301">
    <property type="entry name" value="NAT_SF"/>
    <property type="match status" value="1"/>
</dbReference>
<dbReference type="Pfam" id="PF00583">
    <property type="entry name" value="Acetyltransf_1"/>
    <property type="match status" value="1"/>
</dbReference>
<evidence type="ECO:0000313" key="5">
    <source>
        <dbReference type="Proteomes" id="UP001158067"/>
    </source>
</evidence>
<comment type="caution">
    <text evidence="4">The sequence shown here is derived from an EMBL/GenBank/DDBJ whole genome shotgun (WGS) entry which is preliminary data.</text>
</comment>
<dbReference type="PANTHER" id="PTHR43072:SF23">
    <property type="entry name" value="UPF0039 PROTEIN C11D3.02C"/>
    <property type="match status" value="1"/>
</dbReference>
<dbReference type="EMBL" id="FXUG01000031">
    <property type="protein sequence ID" value="SMP79355.1"/>
    <property type="molecule type" value="Genomic_DNA"/>
</dbReference>
<sequence length="170" mass="18573">MASITIRNAVPSQDAEDACRVYSHFVLNSSATFEEIPPTVSAMEALIRTTQDQRYPFLVAEVDGHFAGYASAKLFYGRSGFSPTVEDSIYLDPAFHGQGVGHHLLGELVDRCRQRGIRNILALIGGGPSNVGSTRLHEKHGFLLVGNVEKCGRKNGELRDMSILQLVLDS</sequence>
<dbReference type="InterPro" id="IPR000182">
    <property type="entry name" value="GNAT_dom"/>
</dbReference>
<gene>
    <name evidence="4" type="ORF">SAMN06265222_1317</name>
</gene>
<accession>A0ABY1QS88</accession>
<protein>
    <submittedName>
        <fullName evidence="4">Phosphinothricin acetyltransferase</fullName>
    </submittedName>
</protein>
<keyword evidence="1" id="KW-0808">Transferase</keyword>
<evidence type="ECO:0000313" key="4">
    <source>
        <dbReference type="EMBL" id="SMP79355.1"/>
    </source>
</evidence>
<keyword evidence="5" id="KW-1185">Reference proteome</keyword>